<dbReference type="PANTHER" id="PTHR24173:SF74">
    <property type="entry name" value="ANKYRIN REPEAT DOMAIN-CONTAINING PROTEIN 16"/>
    <property type="match status" value="1"/>
</dbReference>
<feature type="repeat" description="ANK" evidence="3">
    <location>
        <begin position="135"/>
        <end position="162"/>
    </location>
</feature>
<feature type="non-terminal residue" evidence="4">
    <location>
        <position position="189"/>
    </location>
</feature>
<dbReference type="PRINTS" id="PR01415">
    <property type="entry name" value="ANKYRIN"/>
</dbReference>
<evidence type="ECO:0000313" key="5">
    <source>
        <dbReference type="Proteomes" id="UP001287356"/>
    </source>
</evidence>
<keyword evidence="1" id="KW-0677">Repeat</keyword>
<evidence type="ECO:0000256" key="1">
    <source>
        <dbReference type="ARBA" id="ARBA00022737"/>
    </source>
</evidence>
<dbReference type="PROSITE" id="PS50088">
    <property type="entry name" value="ANK_REPEAT"/>
    <property type="match status" value="4"/>
</dbReference>
<comment type="caution">
    <text evidence="4">The sequence shown here is derived from an EMBL/GenBank/DDBJ whole genome shotgun (WGS) entry which is preliminary data.</text>
</comment>
<accession>A0AAE0K8F3</accession>
<evidence type="ECO:0000256" key="3">
    <source>
        <dbReference type="PROSITE-ProRule" id="PRU00023"/>
    </source>
</evidence>
<keyword evidence="5" id="KW-1185">Reference proteome</keyword>
<dbReference type="PROSITE" id="PS50297">
    <property type="entry name" value="ANK_REP_REGION"/>
    <property type="match status" value="3"/>
</dbReference>
<proteinExistence type="predicted"/>
<gene>
    <name evidence="4" type="ORF">B0T24DRAFT_489835</name>
</gene>
<organism evidence="4 5">
    <name type="scientific">Lasiosphaeria ovina</name>
    <dbReference type="NCBI Taxonomy" id="92902"/>
    <lineage>
        <taxon>Eukaryota</taxon>
        <taxon>Fungi</taxon>
        <taxon>Dikarya</taxon>
        <taxon>Ascomycota</taxon>
        <taxon>Pezizomycotina</taxon>
        <taxon>Sordariomycetes</taxon>
        <taxon>Sordariomycetidae</taxon>
        <taxon>Sordariales</taxon>
        <taxon>Lasiosphaeriaceae</taxon>
        <taxon>Lasiosphaeria</taxon>
    </lineage>
</organism>
<feature type="non-terminal residue" evidence="4">
    <location>
        <position position="1"/>
    </location>
</feature>
<dbReference type="Pfam" id="PF00023">
    <property type="entry name" value="Ank"/>
    <property type="match status" value="2"/>
</dbReference>
<name>A0AAE0K8F3_9PEZI</name>
<dbReference type="Proteomes" id="UP001287356">
    <property type="component" value="Unassembled WGS sequence"/>
</dbReference>
<protein>
    <submittedName>
        <fullName evidence="4">Ankyrin repeat-containing domain protein</fullName>
    </submittedName>
</protein>
<evidence type="ECO:0000313" key="4">
    <source>
        <dbReference type="EMBL" id="KAK3371575.1"/>
    </source>
</evidence>
<dbReference type="InterPro" id="IPR002110">
    <property type="entry name" value="Ankyrin_rpt"/>
</dbReference>
<dbReference type="SUPFAM" id="SSF48403">
    <property type="entry name" value="Ankyrin repeat"/>
    <property type="match status" value="1"/>
</dbReference>
<reference evidence="4" key="2">
    <citation type="submission" date="2023-06" db="EMBL/GenBank/DDBJ databases">
        <authorList>
            <consortium name="Lawrence Berkeley National Laboratory"/>
            <person name="Haridas S."/>
            <person name="Hensen N."/>
            <person name="Bonometti L."/>
            <person name="Westerberg I."/>
            <person name="Brannstrom I.O."/>
            <person name="Guillou S."/>
            <person name="Cros-Aarteil S."/>
            <person name="Calhoun S."/>
            <person name="Kuo A."/>
            <person name="Mondo S."/>
            <person name="Pangilinan J."/>
            <person name="Riley R."/>
            <person name="Labutti K."/>
            <person name="Andreopoulos B."/>
            <person name="Lipzen A."/>
            <person name="Chen C."/>
            <person name="Yanf M."/>
            <person name="Daum C."/>
            <person name="Ng V."/>
            <person name="Clum A."/>
            <person name="Steindorff A."/>
            <person name="Ohm R."/>
            <person name="Martin F."/>
            <person name="Silar P."/>
            <person name="Natvig D."/>
            <person name="Lalanne C."/>
            <person name="Gautier V."/>
            <person name="Ament-Velasquez S.L."/>
            <person name="Kruys A."/>
            <person name="Hutchinson M.I."/>
            <person name="Powell A.J."/>
            <person name="Barry K."/>
            <person name="Miller A.N."/>
            <person name="Grigoriev I.V."/>
            <person name="Debuchy R."/>
            <person name="Gladieux P."/>
            <person name="Thoren M.H."/>
            <person name="Johannesson H."/>
        </authorList>
    </citation>
    <scope>NUCLEOTIDE SEQUENCE</scope>
    <source>
        <strain evidence="4">CBS 958.72</strain>
    </source>
</reference>
<feature type="repeat" description="ANK" evidence="3">
    <location>
        <begin position="35"/>
        <end position="67"/>
    </location>
</feature>
<feature type="repeat" description="ANK" evidence="3">
    <location>
        <begin position="102"/>
        <end position="134"/>
    </location>
</feature>
<feature type="repeat" description="ANK" evidence="3">
    <location>
        <begin position="1"/>
        <end position="22"/>
    </location>
</feature>
<evidence type="ECO:0000256" key="2">
    <source>
        <dbReference type="ARBA" id="ARBA00023043"/>
    </source>
</evidence>
<keyword evidence="2 3" id="KW-0040">ANK repeat</keyword>
<dbReference type="Gene3D" id="1.25.40.20">
    <property type="entry name" value="Ankyrin repeat-containing domain"/>
    <property type="match status" value="3"/>
</dbReference>
<dbReference type="EMBL" id="JAULSN010000005">
    <property type="protein sequence ID" value="KAK3371575.1"/>
    <property type="molecule type" value="Genomic_DNA"/>
</dbReference>
<dbReference type="InterPro" id="IPR036770">
    <property type="entry name" value="Ankyrin_rpt-contain_sf"/>
</dbReference>
<dbReference type="SMART" id="SM00248">
    <property type="entry name" value="ANK"/>
    <property type="match status" value="5"/>
</dbReference>
<sequence length="189" mass="20366">GVTPLQYAARNGHSALVQNLLEVAKGDPNSDAGTATDAPLLLAAERGYELIVRHLLSSGANTKQVKKDETNRTHLFLAAENGHEAIINYPLTPLEIDAKDDDGYTALMYAAGRGSEDFVRVLLENRADVKITRTNGRTALHQAAYFGQSKTAQLLLKKDPSVLSCRDHNNLSALHLAITGSEAAFATML</sequence>
<dbReference type="PANTHER" id="PTHR24173">
    <property type="entry name" value="ANKYRIN REPEAT CONTAINING"/>
    <property type="match status" value="1"/>
</dbReference>
<dbReference type="Pfam" id="PF12796">
    <property type="entry name" value="Ank_2"/>
    <property type="match status" value="1"/>
</dbReference>
<dbReference type="AlphaFoldDB" id="A0AAE0K8F3"/>
<reference evidence="4" key="1">
    <citation type="journal article" date="2023" name="Mol. Phylogenet. Evol.">
        <title>Genome-scale phylogeny and comparative genomics of the fungal order Sordariales.</title>
        <authorList>
            <person name="Hensen N."/>
            <person name="Bonometti L."/>
            <person name="Westerberg I."/>
            <person name="Brannstrom I.O."/>
            <person name="Guillou S."/>
            <person name="Cros-Aarteil S."/>
            <person name="Calhoun S."/>
            <person name="Haridas S."/>
            <person name="Kuo A."/>
            <person name="Mondo S."/>
            <person name="Pangilinan J."/>
            <person name="Riley R."/>
            <person name="LaButti K."/>
            <person name="Andreopoulos B."/>
            <person name="Lipzen A."/>
            <person name="Chen C."/>
            <person name="Yan M."/>
            <person name="Daum C."/>
            <person name="Ng V."/>
            <person name="Clum A."/>
            <person name="Steindorff A."/>
            <person name="Ohm R.A."/>
            <person name="Martin F."/>
            <person name="Silar P."/>
            <person name="Natvig D.O."/>
            <person name="Lalanne C."/>
            <person name="Gautier V."/>
            <person name="Ament-Velasquez S.L."/>
            <person name="Kruys A."/>
            <person name="Hutchinson M.I."/>
            <person name="Powell A.J."/>
            <person name="Barry K."/>
            <person name="Miller A.N."/>
            <person name="Grigoriev I.V."/>
            <person name="Debuchy R."/>
            <person name="Gladieux P."/>
            <person name="Hiltunen Thoren M."/>
            <person name="Johannesson H."/>
        </authorList>
    </citation>
    <scope>NUCLEOTIDE SEQUENCE</scope>
    <source>
        <strain evidence="4">CBS 958.72</strain>
    </source>
</reference>